<name>A0A0M3I1G3_ASCLU</name>
<dbReference type="PROSITE" id="PS00262">
    <property type="entry name" value="INSULIN"/>
    <property type="match status" value="1"/>
</dbReference>
<protein>
    <submittedName>
        <fullName evidence="5">Hypotheticial protein</fullName>
    </submittedName>
</protein>
<evidence type="ECO:0000256" key="3">
    <source>
        <dbReference type="SAM" id="SignalP"/>
    </source>
</evidence>
<evidence type="ECO:0000256" key="1">
    <source>
        <dbReference type="ARBA" id="ARBA00009034"/>
    </source>
</evidence>
<dbReference type="InterPro" id="IPR036438">
    <property type="entry name" value="Insulin-like_sf"/>
</dbReference>
<sequence>MNNAAVIFIIATLMLQLKGDQHIKACGAHLEAIMNSVCSYGNHKLPCYNYESSESAVIVSKCCNVWCTKKEIERVCCFTEQCLKKCYGDTDVVSFKVVAH</sequence>
<keyword evidence="4" id="KW-1185">Reference proteome</keyword>
<accession>A0A0M3I1G3</accession>
<feature type="signal peptide" evidence="3">
    <location>
        <begin position="1"/>
        <end position="19"/>
    </location>
</feature>
<feature type="chain" id="PRO_5005656853" evidence="3">
    <location>
        <begin position="20"/>
        <end position="100"/>
    </location>
</feature>
<dbReference type="AlphaFoldDB" id="A0A0M3I1G3"/>
<dbReference type="InterPro" id="IPR022353">
    <property type="entry name" value="Insulin_CS"/>
</dbReference>
<evidence type="ECO:0000256" key="2">
    <source>
        <dbReference type="ARBA" id="ARBA00022729"/>
    </source>
</evidence>
<organism evidence="4 5">
    <name type="scientific">Ascaris lumbricoides</name>
    <name type="common">Giant roundworm</name>
    <dbReference type="NCBI Taxonomy" id="6252"/>
    <lineage>
        <taxon>Eukaryota</taxon>
        <taxon>Metazoa</taxon>
        <taxon>Ecdysozoa</taxon>
        <taxon>Nematoda</taxon>
        <taxon>Chromadorea</taxon>
        <taxon>Rhabditida</taxon>
        <taxon>Spirurina</taxon>
        <taxon>Ascaridomorpha</taxon>
        <taxon>Ascaridoidea</taxon>
        <taxon>Ascarididae</taxon>
        <taxon>Ascaris</taxon>
    </lineage>
</organism>
<reference evidence="5" key="1">
    <citation type="submission" date="2017-02" db="UniProtKB">
        <authorList>
            <consortium name="WormBaseParasite"/>
        </authorList>
    </citation>
    <scope>IDENTIFICATION</scope>
</reference>
<comment type="similarity">
    <text evidence="1">Belongs to the insulin family.</text>
</comment>
<dbReference type="WBParaSite" id="ALUE_0001011201-mRNA-1">
    <property type="protein sequence ID" value="ALUE_0001011201-mRNA-1"/>
    <property type="gene ID" value="ALUE_0001011201"/>
</dbReference>
<evidence type="ECO:0000313" key="4">
    <source>
        <dbReference type="Proteomes" id="UP000036681"/>
    </source>
</evidence>
<proteinExistence type="inferred from homology"/>
<evidence type="ECO:0000313" key="5">
    <source>
        <dbReference type="WBParaSite" id="ALUE_0001011201-mRNA-1"/>
    </source>
</evidence>
<keyword evidence="2 3" id="KW-0732">Signal</keyword>
<dbReference type="SUPFAM" id="SSF56994">
    <property type="entry name" value="Insulin-like"/>
    <property type="match status" value="1"/>
</dbReference>
<dbReference type="Proteomes" id="UP000036681">
    <property type="component" value="Unplaced"/>
</dbReference>